<evidence type="ECO:0000313" key="3">
    <source>
        <dbReference type="Proteomes" id="UP000297070"/>
    </source>
</evidence>
<organism evidence="2 3">
    <name type="scientific">Gordonia phage GodonK</name>
    <dbReference type="NCBI Taxonomy" id="2562192"/>
    <lineage>
        <taxon>Viruses</taxon>
        <taxon>Duplodnaviria</taxon>
        <taxon>Heunggongvirae</taxon>
        <taxon>Uroviricota</taxon>
        <taxon>Caudoviricetes</taxon>
        <taxon>Godonkavirus</taxon>
        <taxon>Godonkavirus godonK</taxon>
    </lineage>
</organism>
<name>A0A4D6E245_9CAUD</name>
<sequence length="1479" mass="161369">MGHTAQGWREALTAAFKIRRGDWNEALHPRGADGRWIDKLGSVKWKGLSGLWETGTVESWNDKGAVTVKKPDGTKIIQPAKKLYSARQQVVKMPTKLTTSSNPRGLSGSNPGGVMQEPSGDKWYVKTPQSAAHTANEIAGHKMYALAGVPVPTTAMSSDGKKFASKLEDAEDWNRLTGTDLDEAKAEIRKNFVVDAWLANWDAPANDNIRVNSDGVPLRVDTGGSLDFRARGGRRTLTMDVPELKTMRDPRVSPSGSRLYDGLTRAEEEDAVRRILGVTPDAIREAIKDAGAPSRLADDLITRRAWLANNYGYELPEETKAGKDAIAAAKKANPDGAAPNLTPIVRRSTSASPLAPNSPVWLKNKKKYGEKDDTWIINSVAADKKTAQLRQRVGGKTVDVDVADFELLRDNFASVNAKYTGGESVEVGDKVLTAKGDTGEITEIFPMYAKVKIDGTNRSQVLAVKKMTRTKGALPDAATSVAPAVTPPAQKNDALYNNGYQDAWGKLQTTHRGMAERYVRNGVASKKTFDLNDVRPTQPEDTSTTSGSGSGAKDLDPIVAQINGELYLMDGHHRALASDGKLDAHFVDFDSIKVDPSGLEFDFSAHDFTKTPHPKVYSLTHNKELAVFKYDSAQNEVLVVTPDGMVGPITRDKVRDPKTVDHDGWVAAQAAAAAGSTGRKRKGSNAPQLTPQEKRQQKIDNMTSADVAKMKPQAVNVKYPAAGGSAQVMLDPGMRAIKFDNAIFVWDTRDDSVKFVGKSTKSDTSATYSLQLHTSVPANRDMSGTFLQALAGGRIYDVKELTAPEGVKAAQILAKDNGRTISNVDDLAGKAKYRLLTVTAKLPDEVLPKVSSKPDHKLVTHALGMSASWDEAEKPLFLQSGSGDDADFYYYGTGANPLDTPVKLTDTQKNYYFEASSAYGGSQTWYEIRGSMSTTTPDVDDSKLLTYNGKPLRVSDANSYQSGSRYVRSIAPVYRMMNDPVDKSIANSNVAGTTQVPAPGTRSSSAAAPSNKNNEELEAGKIHKGFAFPRPKFKLSPTEALSYKITASREAMNNGEYDDQFLEFSLGDRLEVASSGPKGIAKDGTPQYDPMMYEFVQSHGGDAVPPRLSKSDFDQYVIDNSRPELYRGVKSTTAAGTSASGVELRNELQRGAHFAGRGVYGNGTYAATSRTEASHYGSAITRMTYRPDAKVGLMSEVVGDQMEEYGTQSDMIEKGLADRGLLPKKSDATELPQSDIDNAANWGSSKGAVDRFYDVQNMYIGYNLPSQYHDDYRAAVLKERKALAARAKELHDFYKSKGYASVSVRFDEGTTESTAEVMITDANGDTHTIGYKSSMGPYEFSMAYASAKKKLPKPYRTLQIKEQRRSWGRDTSDPTSTETSSSSYGKTMTPQRMVRLAALADKTYDGLEPVDEYKKSPDARSQNYKNLESLFKIAARMQYIQDPARFGFIAGYDGYTLDSRSSYHVFTHRAPLIFQNGAG</sequence>
<feature type="region of interest" description="Disordered" evidence="1">
    <location>
        <begin position="92"/>
        <end position="116"/>
    </location>
</feature>
<feature type="region of interest" description="Disordered" evidence="1">
    <location>
        <begin position="1359"/>
        <end position="1387"/>
    </location>
</feature>
<evidence type="ECO:0000256" key="1">
    <source>
        <dbReference type="SAM" id="MobiDB-lite"/>
    </source>
</evidence>
<feature type="region of interest" description="Disordered" evidence="1">
    <location>
        <begin position="672"/>
        <end position="697"/>
    </location>
</feature>
<dbReference type="EMBL" id="MK620899">
    <property type="protein sequence ID" value="QBZ72686.1"/>
    <property type="molecule type" value="Genomic_DNA"/>
</dbReference>
<protein>
    <submittedName>
        <fullName evidence="2">Uncharacterized protein</fullName>
    </submittedName>
</protein>
<feature type="compositionally biased region" description="Basic and acidic residues" evidence="1">
    <location>
        <begin position="1359"/>
        <end position="1372"/>
    </location>
</feature>
<feature type="region of interest" description="Disordered" evidence="1">
    <location>
        <begin position="529"/>
        <end position="555"/>
    </location>
</feature>
<evidence type="ECO:0000313" key="2">
    <source>
        <dbReference type="EMBL" id="QBZ72686.1"/>
    </source>
</evidence>
<feature type="region of interest" description="Disordered" evidence="1">
    <location>
        <begin position="991"/>
        <end position="1014"/>
    </location>
</feature>
<feature type="compositionally biased region" description="Low complexity" evidence="1">
    <location>
        <begin position="1373"/>
        <end position="1383"/>
    </location>
</feature>
<dbReference type="GeneID" id="55012903"/>
<dbReference type="Proteomes" id="UP000297070">
    <property type="component" value="Segment"/>
</dbReference>
<accession>A0A4D6E245</accession>
<proteinExistence type="predicted"/>
<feature type="compositionally biased region" description="Polar residues" evidence="1">
    <location>
        <begin position="96"/>
        <end position="109"/>
    </location>
</feature>
<keyword evidence="3" id="KW-1185">Reference proteome</keyword>
<dbReference type="KEGG" id="vg:55012903"/>
<reference evidence="2 3" key="1">
    <citation type="submission" date="2019-03" db="EMBL/GenBank/DDBJ databases">
        <authorList>
            <person name="Douthitt C."/>
            <person name="D'Elia T."/>
            <person name="Bockoras C."/>
            <person name="Boss C."/>
            <person name="Clemons M."/>
            <person name="Green W."/>
            <person name="Harel H."/>
            <person name="Larralde J."/>
            <person name="Lopez M."/>
            <person name="Magana D."/>
            <person name="Miguel M."/>
            <person name="Muschweck L."/>
            <person name="Olivos K."/>
            <person name="Racette D."/>
            <person name="Reynolds M."/>
            <person name="Ru Y."/>
            <person name="Santana M."/>
            <person name="Simon R."/>
            <person name="Smotrilla K."/>
            <person name="Sufficool B."/>
            <person name="Tamayo B."/>
            <person name="Tirado E."/>
            <person name="Vajanyi M."/>
            <person name="Weger M."/>
            <person name="Wehr A."/>
            <person name="Whitaker K."/>
            <person name="Garlena R.A."/>
            <person name="Russell D.A."/>
            <person name="Pope W.H."/>
            <person name="Jacobs-Sera D."/>
            <person name="Hatfull G.F."/>
        </authorList>
    </citation>
    <scope>NUCLEOTIDE SEQUENCE [LARGE SCALE GENOMIC DNA]</scope>
</reference>
<dbReference type="RefSeq" id="YP_009821451.1">
    <property type="nucleotide sequence ID" value="NC_048176.1"/>
</dbReference>
<gene>
    <name evidence="2" type="primary">67</name>
    <name evidence="2" type="ORF">SEA_GODONK_67</name>
</gene>